<proteinExistence type="predicted"/>
<keyword evidence="3" id="KW-1185">Reference proteome</keyword>
<evidence type="ECO:0000313" key="3">
    <source>
        <dbReference type="Proteomes" id="UP000019151"/>
    </source>
</evidence>
<dbReference type="AlphaFoldDB" id="W0RL68"/>
<keyword evidence="1" id="KW-0472">Membrane</keyword>
<dbReference type="Proteomes" id="UP000019151">
    <property type="component" value="Chromosome"/>
</dbReference>
<dbReference type="InterPro" id="IPR029052">
    <property type="entry name" value="Metallo-depent_PP-like"/>
</dbReference>
<evidence type="ECO:0008006" key="4">
    <source>
        <dbReference type="Google" id="ProtNLM"/>
    </source>
</evidence>
<dbReference type="OrthoDB" id="500534at2"/>
<reference evidence="2 3" key="1">
    <citation type="journal article" date="2014" name="Genome Announc.">
        <title>Genome Sequence and Methylome of Soil Bacterium Gemmatirosa kalamazoonensis KBS708T, a Member of the Rarely Cultivated Gemmatimonadetes Phylum.</title>
        <authorList>
            <person name="Debruyn J.M."/>
            <person name="Radosevich M."/>
            <person name="Wommack K.E."/>
            <person name="Polson S.W."/>
            <person name="Hauser L.J."/>
            <person name="Fawaz M.N."/>
            <person name="Korlach J."/>
            <person name="Tsai Y.C."/>
        </authorList>
    </citation>
    <scope>NUCLEOTIDE SEQUENCE [LARGE SCALE GENOMIC DNA]</scope>
    <source>
        <strain evidence="2 3">KBS708</strain>
    </source>
</reference>
<feature type="transmembrane region" description="Helical" evidence="1">
    <location>
        <begin position="455"/>
        <end position="482"/>
    </location>
</feature>
<dbReference type="PANTHER" id="PTHR34211:SF3">
    <property type="entry name" value="CALCINEURIN-LIKE METALLO-PHOSPHOESTERASE SUPERFAMILY PROTEIN"/>
    <property type="match status" value="1"/>
</dbReference>
<gene>
    <name evidence="2" type="ORF">J421_4282</name>
</gene>
<feature type="transmembrane region" description="Helical" evidence="1">
    <location>
        <begin position="351"/>
        <end position="370"/>
    </location>
</feature>
<dbReference type="PANTHER" id="PTHR34211">
    <property type="entry name" value="CALCINEURIN-LIKE METALLO-PHOSPHOESTERASE SUPERFAMILY PROTEIN"/>
    <property type="match status" value="1"/>
</dbReference>
<organism evidence="2 3">
    <name type="scientific">Gemmatirosa kalamazoonensis</name>
    <dbReference type="NCBI Taxonomy" id="861299"/>
    <lineage>
        <taxon>Bacteria</taxon>
        <taxon>Pseudomonadati</taxon>
        <taxon>Gemmatimonadota</taxon>
        <taxon>Gemmatimonadia</taxon>
        <taxon>Gemmatimonadales</taxon>
        <taxon>Gemmatimonadaceae</taxon>
        <taxon>Gemmatirosa</taxon>
    </lineage>
</organism>
<sequence length="585" mass="65022">MTGSAPAPRVPAKSERATMTGWFDPAQLMRTGMRVLVSELFGQNADRRILDSIAHRDIGVCDYSTWDELWLDYVSDTGDGWNATYGIAHQVAQPTLSVDDPRGTTHLTRRGQVLVFGGDEVYPTPSREWYEQKLVAPYRTALPNSAKPQPSVFAVPGNHDWYDSLVSFTRLFCGTRDRALGGWQARQSVSYFAVRLPHHWWLVGTDVQLDSDIDDPQLEYFRGVAKQMEDDARVILCTAEPHWIEEARYAKFDPSLTQRNLNYLEREVFGRRIEVFLSGDLHHYRRHEARDGRQKITAGGGGAYLSPTHHDVSEVATLPEGYTLKASFPSVEESKRLSWGNLLFIRHNPKFGILTAVLYLLLGWSVKVPLGAVSLREPTRALAALRDAVLLSPTAMVWGVLVVFGFVTFTDSHSPTQKRLGGTLHALAHLLAAFFSGWIGAAFAANVLAGRPQWLQWLTVGGFLLVGGYVVGSVIMGLYLLISLNLFHRHNTEAFSSMRIEDYKSWLRLQVTPDGALRIYPIKLHRVARKWRPAEPRDATPSLLVPDDPHATAPELIESPIVIPGIVRPGSGGYAAAAAPGLTIS</sequence>
<evidence type="ECO:0000313" key="2">
    <source>
        <dbReference type="EMBL" id="AHG91819.1"/>
    </source>
</evidence>
<evidence type="ECO:0000256" key="1">
    <source>
        <dbReference type="SAM" id="Phobius"/>
    </source>
</evidence>
<dbReference type="HOGENOM" id="CLU_008143_0_0_0"/>
<dbReference type="RefSeq" id="WP_025413254.1">
    <property type="nucleotide sequence ID" value="NZ_CP007128.1"/>
</dbReference>
<dbReference type="PATRIC" id="fig|861299.3.peg.4341"/>
<protein>
    <recommendedName>
        <fullName evidence="4">Calcineurin-like phosphoesterase domain-containing protein</fullName>
    </recommendedName>
</protein>
<dbReference type="eggNOG" id="COG1408">
    <property type="taxonomic scope" value="Bacteria"/>
</dbReference>
<name>W0RL68_9BACT</name>
<dbReference type="KEGG" id="gba:J421_4282"/>
<feature type="transmembrane region" description="Helical" evidence="1">
    <location>
        <begin position="390"/>
        <end position="409"/>
    </location>
</feature>
<keyword evidence="1" id="KW-1133">Transmembrane helix</keyword>
<accession>W0RL68</accession>
<keyword evidence="1" id="KW-0812">Transmembrane</keyword>
<feature type="transmembrane region" description="Helical" evidence="1">
    <location>
        <begin position="430"/>
        <end position="449"/>
    </location>
</feature>
<dbReference type="STRING" id="861299.J421_4282"/>
<dbReference type="InParanoid" id="W0RL68"/>
<dbReference type="Gene3D" id="3.60.21.10">
    <property type="match status" value="1"/>
</dbReference>
<dbReference type="EMBL" id="CP007128">
    <property type="protein sequence ID" value="AHG91819.1"/>
    <property type="molecule type" value="Genomic_DNA"/>
</dbReference>
<dbReference type="SUPFAM" id="SSF56300">
    <property type="entry name" value="Metallo-dependent phosphatases"/>
    <property type="match status" value="1"/>
</dbReference>